<dbReference type="AlphaFoldDB" id="A0A8T3CZV5"/>
<comment type="catalytic activity">
    <reaction evidence="3">
        <text>3,3'-diiodo-L-thyronine sulfate + iodide + A + H(+) = 3,3',5-triiodo-L-thyronine sulfate + AH2</text>
        <dbReference type="Rhea" id="RHEA:83751"/>
        <dbReference type="ChEBI" id="CHEBI:13193"/>
        <dbReference type="ChEBI" id="CHEBI:15378"/>
        <dbReference type="ChEBI" id="CHEBI:16382"/>
        <dbReference type="ChEBI" id="CHEBI:17499"/>
        <dbReference type="ChEBI" id="CHEBI:176511"/>
        <dbReference type="ChEBI" id="CHEBI:176515"/>
    </reaction>
    <physiologicalReaction direction="right-to-left" evidence="3">
        <dbReference type="Rhea" id="RHEA:83753"/>
    </physiologicalReaction>
</comment>
<evidence type="ECO:0000256" key="1">
    <source>
        <dbReference type="ARBA" id="ARBA00093186"/>
    </source>
</evidence>
<comment type="catalytic activity">
    <reaction evidence="6">
        <text>3,3'-diiodothyronamine + iodide + A + H(+) = 3,3',5'-triiodothyronamine + AH2</text>
        <dbReference type="Rhea" id="RHEA:83795"/>
        <dbReference type="ChEBI" id="CHEBI:13193"/>
        <dbReference type="ChEBI" id="CHEBI:15378"/>
        <dbReference type="ChEBI" id="CHEBI:16382"/>
        <dbReference type="ChEBI" id="CHEBI:17499"/>
        <dbReference type="ChEBI" id="CHEBI:233341"/>
        <dbReference type="ChEBI" id="CHEBI:233343"/>
    </reaction>
    <physiologicalReaction direction="right-to-left" evidence="6">
        <dbReference type="Rhea" id="RHEA:83797"/>
    </physiologicalReaction>
</comment>
<dbReference type="PIRSF" id="PIRSF001330">
    <property type="entry name" value="IOD"/>
    <property type="match status" value="1"/>
</dbReference>
<evidence type="ECO:0000256" key="8">
    <source>
        <dbReference type="RuleBase" id="RU000676"/>
    </source>
</evidence>
<keyword evidence="8" id="KW-0712">Selenocysteine</keyword>
<dbReference type="Proteomes" id="UP000829720">
    <property type="component" value="Unassembled WGS sequence"/>
</dbReference>
<accession>A0A8T3CZV5</accession>
<comment type="catalytic activity">
    <reaction evidence="1">
        <text>3-iodo-L-thyronine + iodide + A + H(+) = 3,3'-diiodo-L-thyronine + AH2</text>
        <dbReference type="Rhea" id="RHEA:83783"/>
        <dbReference type="ChEBI" id="CHEBI:13193"/>
        <dbReference type="ChEBI" id="CHEBI:15378"/>
        <dbReference type="ChEBI" id="CHEBI:16382"/>
        <dbReference type="ChEBI" id="CHEBI:17499"/>
        <dbReference type="ChEBI" id="CHEBI:176514"/>
        <dbReference type="ChEBI" id="CHEBI:232627"/>
    </reaction>
    <physiologicalReaction direction="right-to-left" evidence="1">
        <dbReference type="Rhea" id="RHEA:83785"/>
    </physiologicalReaction>
</comment>
<evidence type="ECO:0000256" key="7">
    <source>
        <dbReference type="ARBA" id="ARBA00093242"/>
    </source>
</evidence>
<keyword evidence="8" id="KW-0893">Thyroid hormones biosynthesis</keyword>
<comment type="catalytic activity">
    <reaction evidence="7">
        <text>3-iodothyronamine + iodide + A + H(+) = 3,3'-diiodothyronamine + AH2</text>
        <dbReference type="Rhea" id="RHEA:83827"/>
        <dbReference type="ChEBI" id="CHEBI:13193"/>
        <dbReference type="ChEBI" id="CHEBI:15378"/>
        <dbReference type="ChEBI" id="CHEBI:16382"/>
        <dbReference type="ChEBI" id="CHEBI:17499"/>
        <dbReference type="ChEBI" id="CHEBI:231647"/>
        <dbReference type="ChEBI" id="CHEBI:233341"/>
    </reaction>
    <physiologicalReaction direction="right-to-left" evidence="7">
        <dbReference type="Rhea" id="RHEA:83829"/>
    </physiologicalReaction>
</comment>
<name>A0A8T3CZV5_9TELE</name>
<proteinExistence type="inferred from homology"/>
<dbReference type="OrthoDB" id="428577at2759"/>
<gene>
    <name evidence="9" type="ORF">AGOR_G00177130</name>
</gene>
<comment type="catalytic activity">
    <reaction evidence="2">
        <text>3,3',5'-triiodo-L-thyronine sulfate + iodide + A + H(+) = L-thyroxine sulfate + AH2</text>
        <dbReference type="Rhea" id="RHEA:83835"/>
        <dbReference type="ChEBI" id="CHEBI:13193"/>
        <dbReference type="ChEBI" id="CHEBI:15378"/>
        <dbReference type="ChEBI" id="CHEBI:16382"/>
        <dbReference type="ChEBI" id="CHEBI:17499"/>
        <dbReference type="ChEBI" id="CHEBI:176512"/>
        <dbReference type="ChEBI" id="CHEBI:176513"/>
    </reaction>
    <physiologicalReaction direction="right-to-left" evidence="2">
        <dbReference type="Rhea" id="RHEA:83837"/>
    </physiologicalReaction>
</comment>
<dbReference type="GO" id="GO:0042404">
    <property type="term" value="P:thyroid hormone catabolic process"/>
    <property type="evidence" value="ECO:0007669"/>
    <property type="project" value="UniProtKB-ARBA"/>
</dbReference>
<evidence type="ECO:0000256" key="2">
    <source>
        <dbReference type="ARBA" id="ARBA00093202"/>
    </source>
</evidence>
<evidence type="ECO:0000256" key="6">
    <source>
        <dbReference type="ARBA" id="ARBA00093236"/>
    </source>
</evidence>
<evidence type="ECO:0000313" key="10">
    <source>
        <dbReference type="Proteomes" id="UP000829720"/>
    </source>
</evidence>
<dbReference type="Pfam" id="PF00837">
    <property type="entry name" value="T4_deiodinase"/>
    <property type="match status" value="1"/>
</dbReference>
<dbReference type="EMBL" id="JAERUA010000016">
    <property type="protein sequence ID" value="KAI1889242.1"/>
    <property type="molecule type" value="Genomic_DNA"/>
</dbReference>
<evidence type="ECO:0000256" key="4">
    <source>
        <dbReference type="ARBA" id="ARBA00093210"/>
    </source>
</evidence>
<dbReference type="GO" id="GO:0004800">
    <property type="term" value="F:thyroxine 5'-deiodinase activity"/>
    <property type="evidence" value="ECO:0007669"/>
    <property type="project" value="InterPro"/>
</dbReference>
<comment type="similarity">
    <text evidence="8">Belongs to the iodothyronine deiodinase family.</text>
</comment>
<dbReference type="PANTHER" id="PTHR11781:SF22">
    <property type="entry name" value="TYPE I IODOTHYRONINE DEIODINASE"/>
    <property type="match status" value="1"/>
</dbReference>
<dbReference type="InterPro" id="IPR000643">
    <property type="entry name" value="Iodothyronine_deiodinase"/>
</dbReference>
<comment type="catalytic activity">
    <reaction evidence="5">
        <text>3,3'-diiodo-L-thyronine sulfate + iodide + A + H(+) = 3,3',5'-triiodo-L-thyronine sulfate + AH2</text>
        <dbReference type="Rhea" id="RHEA:83831"/>
        <dbReference type="ChEBI" id="CHEBI:13193"/>
        <dbReference type="ChEBI" id="CHEBI:15378"/>
        <dbReference type="ChEBI" id="CHEBI:16382"/>
        <dbReference type="ChEBI" id="CHEBI:17499"/>
        <dbReference type="ChEBI" id="CHEBI:176513"/>
        <dbReference type="ChEBI" id="CHEBI:176515"/>
    </reaction>
    <physiologicalReaction direction="right-to-left" evidence="5">
        <dbReference type="Rhea" id="RHEA:83833"/>
    </physiologicalReaction>
</comment>
<dbReference type="PANTHER" id="PTHR11781">
    <property type="entry name" value="IODOTHYRONINE DEIODINASE"/>
    <property type="match status" value="1"/>
</dbReference>
<comment type="function">
    <text evidence="8">Responsible for the deiodination of T4 (3,5,3',5'-tetraiodothyronine).</text>
</comment>
<keyword evidence="8" id="KW-0560">Oxidoreductase</keyword>
<comment type="catalytic activity">
    <reaction evidence="4">
        <text>3'-iodothyronamine + iodide + A + H(+) = 3',5'-diiodothyronamine + AH2</text>
        <dbReference type="Rhea" id="RHEA:83803"/>
        <dbReference type="ChEBI" id="CHEBI:13193"/>
        <dbReference type="ChEBI" id="CHEBI:15378"/>
        <dbReference type="ChEBI" id="CHEBI:16382"/>
        <dbReference type="ChEBI" id="CHEBI:17499"/>
        <dbReference type="ChEBI" id="CHEBI:233339"/>
        <dbReference type="ChEBI" id="CHEBI:233342"/>
    </reaction>
    <physiologicalReaction direction="right-to-left" evidence="4">
        <dbReference type="Rhea" id="RHEA:83805"/>
    </physiologicalReaction>
</comment>
<dbReference type="GO" id="GO:0042446">
    <property type="term" value="P:hormone biosynthetic process"/>
    <property type="evidence" value="ECO:0007669"/>
    <property type="project" value="UniProtKB-KW"/>
</dbReference>
<evidence type="ECO:0000256" key="3">
    <source>
        <dbReference type="ARBA" id="ARBA00093206"/>
    </source>
</evidence>
<keyword evidence="10" id="KW-1185">Reference proteome</keyword>
<organism evidence="9 10">
    <name type="scientific">Albula goreensis</name>
    <dbReference type="NCBI Taxonomy" id="1534307"/>
    <lineage>
        <taxon>Eukaryota</taxon>
        <taxon>Metazoa</taxon>
        <taxon>Chordata</taxon>
        <taxon>Craniata</taxon>
        <taxon>Vertebrata</taxon>
        <taxon>Euteleostomi</taxon>
        <taxon>Actinopterygii</taxon>
        <taxon>Neopterygii</taxon>
        <taxon>Teleostei</taxon>
        <taxon>Albuliformes</taxon>
        <taxon>Albulidae</taxon>
        <taxon>Albula</taxon>
    </lineage>
</organism>
<protein>
    <recommendedName>
        <fullName evidence="8">Iodothyronine deiodinase</fullName>
    </recommendedName>
</protein>
<sequence>MRKLLVYLYSLCLVFFVFLQTLFLKTLSVISPELTKKVLLKMGEGVTMTQNEKFKLEDWGPTFYTWTFVKTVLQHTWKSVGEEAFVGYPAPDTPLYTLDGKKTSMSQFYEGSKPLLDEFKQVVKDFSAVADFLVVYIAEAHATDGWAFRNNVDIKQHTNLQERLAAAQVLVKEDPLCPVVVDDMTDITASRYGAMPERLYVLQSGKVIFQGKRGPWGYDPLEVRAFLEKFN</sequence>
<evidence type="ECO:0000313" key="9">
    <source>
        <dbReference type="EMBL" id="KAI1889242.1"/>
    </source>
</evidence>
<dbReference type="Gene3D" id="3.40.30.10">
    <property type="entry name" value="Glutaredoxin"/>
    <property type="match status" value="1"/>
</dbReference>
<reference evidence="9" key="1">
    <citation type="submission" date="2021-01" db="EMBL/GenBank/DDBJ databases">
        <authorList>
            <person name="Zahm M."/>
            <person name="Roques C."/>
            <person name="Cabau C."/>
            <person name="Klopp C."/>
            <person name="Donnadieu C."/>
            <person name="Jouanno E."/>
            <person name="Lampietro C."/>
            <person name="Louis A."/>
            <person name="Herpin A."/>
            <person name="Echchiki A."/>
            <person name="Berthelot C."/>
            <person name="Parey E."/>
            <person name="Roest-Crollius H."/>
            <person name="Braasch I."/>
            <person name="Postlethwait J."/>
            <person name="Bobe J."/>
            <person name="Montfort J."/>
            <person name="Bouchez O."/>
            <person name="Begum T."/>
            <person name="Mejri S."/>
            <person name="Adams A."/>
            <person name="Chen W.-J."/>
            <person name="Guiguen Y."/>
        </authorList>
    </citation>
    <scope>NUCLEOTIDE SEQUENCE</scope>
    <source>
        <tissue evidence="9">Blood</tissue>
    </source>
</reference>
<evidence type="ECO:0000256" key="5">
    <source>
        <dbReference type="ARBA" id="ARBA00093219"/>
    </source>
</evidence>
<comment type="caution">
    <text evidence="9">The sequence shown here is derived from an EMBL/GenBank/DDBJ whole genome shotgun (WGS) entry which is preliminary data.</text>
</comment>